<evidence type="ECO:0000313" key="11">
    <source>
        <dbReference type="EMBL" id="AHY46861.1"/>
    </source>
</evidence>
<dbReference type="HAMAP" id="MF_00530">
    <property type="entry name" value="ATP_synth_epsil_bac"/>
    <property type="match status" value="1"/>
</dbReference>
<keyword evidence="5 8" id="KW-0472">Membrane</keyword>
<protein>
    <recommendedName>
        <fullName evidence="8">ATP synthase epsilon chain</fullName>
    </recommendedName>
    <alternativeName>
        <fullName evidence="8">ATP synthase F1 sector epsilon subunit</fullName>
    </alternativeName>
    <alternativeName>
        <fullName evidence="8">F-ATPase epsilon subunit</fullName>
    </alternativeName>
</protein>
<dbReference type="SUPFAM" id="SSF51344">
    <property type="entry name" value="Epsilon subunit of F1F0-ATP synthase N-terminal domain"/>
    <property type="match status" value="1"/>
</dbReference>
<dbReference type="GO" id="GO:0005886">
    <property type="term" value="C:plasma membrane"/>
    <property type="evidence" value="ECO:0007669"/>
    <property type="project" value="UniProtKB-SubCell"/>
</dbReference>
<dbReference type="GO" id="GO:0046933">
    <property type="term" value="F:proton-transporting ATP synthase activity, rotational mechanism"/>
    <property type="evidence" value="ECO:0007669"/>
    <property type="project" value="UniProtKB-UniRule"/>
</dbReference>
<dbReference type="OrthoDB" id="9791445at2"/>
<dbReference type="EMBL" id="JAWXXX010000001">
    <property type="protein sequence ID" value="MDX5894266.1"/>
    <property type="molecule type" value="Genomic_DNA"/>
</dbReference>
<comment type="function">
    <text evidence="8">Produces ATP from ADP in the presence of a proton gradient across the membrane.</text>
</comment>
<proteinExistence type="inferred from homology"/>
<comment type="subcellular location">
    <subcellularLocation>
        <location evidence="8">Cell membrane</location>
        <topology evidence="8">Peripheral membrane protein</topology>
    </subcellularLocation>
    <subcellularLocation>
        <location evidence="1">Endomembrane system</location>
        <topology evidence="1">Peripheral membrane protein</topology>
    </subcellularLocation>
</comment>
<keyword evidence="7 8" id="KW-0066">ATP synthesis</keyword>
<dbReference type="AlphaFoldDB" id="A0A023X3T5"/>
<evidence type="ECO:0000256" key="1">
    <source>
        <dbReference type="ARBA" id="ARBA00004184"/>
    </source>
</evidence>
<accession>A0A023X3T5</accession>
<evidence type="ECO:0000259" key="10">
    <source>
        <dbReference type="Pfam" id="PF02823"/>
    </source>
</evidence>
<feature type="domain" description="ATP synthase F1 complex delta/epsilon subunit N-terminal" evidence="10">
    <location>
        <begin position="8"/>
        <end position="85"/>
    </location>
</feature>
<keyword evidence="8" id="KW-0375">Hydrogen ion transport</keyword>
<dbReference type="NCBIfam" id="TIGR01216">
    <property type="entry name" value="ATP_synt_epsi"/>
    <property type="match status" value="1"/>
</dbReference>
<dbReference type="RefSeq" id="WP_051589573.1">
    <property type="nucleotide sequence ID" value="NZ_CP007514.1"/>
</dbReference>
<dbReference type="EMBL" id="CP007514">
    <property type="protein sequence ID" value="AHY46861.1"/>
    <property type="molecule type" value="Genomic_DNA"/>
</dbReference>
<keyword evidence="4 8" id="KW-0406">Ion transport</keyword>
<dbReference type="InterPro" id="IPR036771">
    <property type="entry name" value="ATPsynth_dsu/esu_N"/>
</dbReference>
<evidence type="ECO:0000256" key="3">
    <source>
        <dbReference type="ARBA" id="ARBA00022448"/>
    </source>
</evidence>
<evidence type="ECO:0000256" key="8">
    <source>
        <dbReference type="HAMAP-Rule" id="MF_00530"/>
    </source>
</evidence>
<dbReference type="PANTHER" id="PTHR13822">
    <property type="entry name" value="ATP SYNTHASE DELTA/EPSILON CHAIN"/>
    <property type="match status" value="1"/>
</dbReference>
<gene>
    <name evidence="8 12" type="primary">atpC</name>
    <name evidence="11" type="ORF">RradSPS_1578</name>
    <name evidence="12" type="ORF">SIL72_09545</name>
</gene>
<keyword evidence="3 8" id="KW-0813">Transport</keyword>
<dbReference type="Proteomes" id="UP000025229">
    <property type="component" value="Chromosome"/>
</dbReference>
<evidence type="ECO:0000256" key="2">
    <source>
        <dbReference type="ARBA" id="ARBA00005712"/>
    </source>
</evidence>
<dbReference type="Proteomes" id="UP001281130">
    <property type="component" value="Unassembled WGS sequence"/>
</dbReference>
<evidence type="ECO:0000313" key="12">
    <source>
        <dbReference type="EMBL" id="MDX5894266.1"/>
    </source>
</evidence>
<evidence type="ECO:0000313" key="13">
    <source>
        <dbReference type="Proteomes" id="UP000025229"/>
    </source>
</evidence>
<evidence type="ECO:0000256" key="6">
    <source>
        <dbReference type="ARBA" id="ARBA00023196"/>
    </source>
</evidence>
<keyword evidence="13" id="KW-1185">Reference proteome</keyword>
<dbReference type="HOGENOM" id="CLU_084338_1_3_11"/>
<dbReference type="CDD" id="cd12152">
    <property type="entry name" value="F1-ATPase_delta"/>
    <property type="match status" value="1"/>
</dbReference>
<dbReference type="GO" id="GO:0045259">
    <property type="term" value="C:proton-transporting ATP synthase complex"/>
    <property type="evidence" value="ECO:0007669"/>
    <property type="project" value="UniProtKB-KW"/>
</dbReference>
<dbReference type="InterPro" id="IPR020546">
    <property type="entry name" value="ATP_synth_F1_dsu/esu_N"/>
</dbReference>
<keyword evidence="6 8" id="KW-0139">CF(1)</keyword>
<keyword evidence="8" id="KW-1003">Cell membrane</keyword>
<dbReference type="GO" id="GO:0005524">
    <property type="term" value="F:ATP binding"/>
    <property type="evidence" value="ECO:0007669"/>
    <property type="project" value="UniProtKB-UniRule"/>
</dbReference>
<dbReference type="KEGG" id="rrd:RradSPS_1578"/>
<dbReference type="PANTHER" id="PTHR13822:SF10">
    <property type="entry name" value="ATP SYNTHASE EPSILON CHAIN, CHLOROPLASTIC"/>
    <property type="match status" value="1"/>
</dbReference>
<evidence type="ECO:0000256" key="9">
    <source>
        <dbReference type="RuleBase" id="RU003656"/>
    </source>
</evidence>
<evidence type="ECO:0000256" key="5">
    <source>
        <dbReference type="ARBA" id="ARBA00023136"/>
    </source>
</evidence>
<dbReference type="GO" id="GO:0012505">
    <property type="term" value="C:endomembrane system"/>
    <property type="evidence" value="ECO:0007669"/>
    <property type="project" value="UniProtKB-SubCell"/>
</dbReference>
<evidence type="ECO:0000256" key="4">
    <source>
        <dbReference type="ARBA" id="ARBA00023065"/>
    </source>
</evidence>
<sequence length="147" mass="16782">MAERQLFCRIITPERTVFDGEVEMVKLRIADGDIGVMSDHQPIVSTVGIRDVQVVMENDERQIFATSDGFFKVSDNLVQILVEEAVPAEEIDPDVAGNRIEDAERLLAETPEDEENERRRRELERERLMGENLARIHAQYTEGQAGR</sequence>
<dbReference type="eggNOG" id="COG0355">
    <property type="taxonomic scope" value="Bacteria"/>
</dbReference>
<dbReference type="Pfam" id="PF02823">
    <property type="entry name" value="ATP-synt_DE_N"/>
    <property type="match status" value="1"/>
</dbReference>
<comment type="similarity">
    <text evidence="2 8 9">Belongs to the ATPase epsilon chain family.</text>
</comment>
<dbReference type="Gene3D" id="2.60.15.10">
    <property type="entry name" value="F0F1 ATP synthase delta/epsilon subunit, N-terminal"/>
    <property type="match status" value="1"/>
</dbReference>
<name>A0A023X3T5_RUBRA</name>
<reference evidence="12" key="2">
    <citation type="submission" date="2023-11" db="EMBL/GenBank/DDBJ databases">
        <title>MicrobeMod: A computational toolkit for identifying prokaryotic methylation and restriction-modification with nanopore sequencing.</title>
        <authorList>
            <person name="Crits-Christoph A."/>
            <person name="Kang S.C."/>
            <person name="Lee H."/>
            <person name="Ostrov N."/>
        </authorList>
    </citation>
    <scope>NUCLEOTIDE SEQUENCE</scope>
    <source>
        <strain evidence="12">ATCC 51242</strain>
    </source>
</reference>
<organism evidence="11 13">
    <name type="scientific">Rubrobacter radiotolerans</name>
    <name type="common">Arthrobacter radiotolerans</name>
    <dbReference type="NCBI Taxonomy" id="42256"/>
    <lineage>
        <taxon>Bacteria</taxon>
        <taxon>Bacillati</taxon>
        <taxon>Actinomycetota</taxon>
        <taxon>Rubrobacteria</taxon>
        <taxon>Rubrobacterales</taxon>
        <taxon>Rubrobacteraceae</taxon>
        <taxon>Rubrobacter</taxon>
    </lineage>
</organism>
<comment type="subunit">
    <text evidence="8 9">F-type ATPases have 2 components, CF(1) - the catalytic core - and CF(0) - the membrane proton channel. CF(1) has five subunits: alpha(3), beta(3), gamma(1), delta(1), epsilon(1). CF(0) has three main subunits: a, b and c.</text>
</comment>
<dbReference type="InterPro" id="IPR001469">
    <property type="entry name" value="ATP_synth_F1_dsu/esu"/>
</dbReference>
<evidence type="ECO:0000256" key="7">
    <source>
        <dbReference type="ARBA" id="ARBA00023310"/>
    </source>
</evidence>
<reference evidence="11 13" key="1">
    <citation type="submission" date="2014-03" db="EMBL/GenBank/DDBJ databases">
        <title>Complete genome sequence of the Radio-Resistant Rubrobacter radiotolerans RSPS-4.</title>
        <authorList>
            <person name="Egas C.C."/>
            <person name="Barroso C.C."/>
            <person name="Froufe H.J.C."/>
            <person name="Pacheco J.J."/>
            <person name="Albuquerque L.L."/>
            <person name="da Costa M.M.S."/>
        </authorList>
    </citation>
    <scope>NUCLEOTIDE SEQUENCE [LARGE SCALE GENOMIC DNA]</scope>
    <source>
        <strain evidence="11 13">RSPS-4</strain>
    </source>
</reference>
<dbReference type="STRING" id="42256.RradSPS_1578"/>